<evidence type="ECO:0000313" key="5">
    <source>
        <dbReference type="Proteomes" id="UP000243797"/>
    </source>
</evidence>
<feature type="compositionally biased region" description="Polar residues" evidence="2">
    <location>
        <begin position="530"/>
        <end position="556"/>
    </location>
</feature>
<reference evidence="4 5" key="1">
    <citation type="submission" date="2017-06" db="EMBL/GenBank/DDBJ databases">
        <title>Draft genome sequence of a variant of Elsinoe murrayae.</title>
        <authorList>
            <person name="Cheng Q."/>
        </authorList>
    </citation>
    <scope>NUCLEOTIDE SEQUENCE [LARGE SCALE GENOMIC DNA]</scope>
    <source>
        <strain evidence="4 5">CQ-2017a</strain>
    </source>
</reference>
<dbReference type="OrthoDB" id="5395343at2759"/>
<comment type="caution">
    <text evidence="4">The sequence shown here is derived from an EMBL/GenBank/DDBJ whole genome shotgun (WGS) entry which is preliminary data.</text>
</comment>
<keyword evidence="5" id="KW-1185">Reference proteome</keyword>
<dbReference type="PANTHER" id="PTHR28067">
    <property type="entry name" value="DNA REPLICATION REGULATOR SLD3"/>
    <property type="match status" value="1"/>
</dbReference>
<gene>
    <name evidence="4" type="ORF">CAC42_5031</name>
</gene>
<sequence length="836" mass="91873">MHDSYNEHPSIINSERNSADGRKRKRGQEFNEPFDARPIRISGTAGNTAESQSLLQPIQVVLRAQIPLSILRPDSVIAGRLLSSITCLEETERDLEAGGPCVLLAKDSNDHLHVLERVAAKEYAICPLADHVTLEDINPKGIIIHHHRSSAPGEPWWSIAAINGTPLQPRPISRKAPGLDMRIPTLSDTVNSGSAGKSTSIPIELVSDSSTSLLAPPSALLPRDEPEVSAVDAVETCAAFINNYLDMLYKSKASVAYFAKAHVPRLRVALSSQGEDGASQITQFLIGMVLSSSTFDKKHKSLWPEKVKDILPTNVLQLPDSQDKKDWTNKKNRKRKAKLKPDKTGCLPSEEDYFSYWWQHEEDTPASNETIDVRLKRRSLGLRTREAFLQVILLLELASLQPAQSDSQSHTVGSESRIVKPAKEKDHNTALELLVDKLCIWHSIDNGLLSDAAQDDHETQQKKAPDQLRNFCIEVIVPFYMSKVPEVAANINRKLGGPVAPSPAKRRKTTNQASEGAKQTNKAKRAPLQRVSSINRSTTRASVPSLGRSATDSQIIPNLKREASDISLDSIPLNAQKSGPSRSSTLDKMRLRQREVDFDAMSQAQETRRRKQAEVENKLKEAISALKKPNRVLAGRELADVAEQRELMAQAREKAAKARARKQVQVVSTPTKDRYRSDLVVATPQQKVEGRQPPSSSTTSRIPSSSFGRRMEVDDGVLDTGHRERKRDVKATPLGIGGFTVPAVPESVMRQPVFTALDRAGAMGNALPETPLKRNSTAQGDCSGMAEEDVPVTPARVQRSLDGAAGQTTIGEVMETPQRGDSRTADVDIYSALGWD</sequence>
<feature type="coiled-coil region" evidence="1">
    <location>
        <begin position="601"/>
        <end position="661"/>
    </location>
</feature>
<dbReference type="EMBL" id="NKHZ01000016">
    <property type="protein sequence ID" value="PNS20965.1"/>
    <property type="molecule type" value="Genomic_DNA"/>
</dbReference>
<evidence type="ECO:0000256" key="2">
    <source>
        <dbReference type="SAM" id="MobiDB-lite"/>
    </source>
</evidence>
<dbReference type="GO" id="GO:0006270">
    <property type="term" value="P:DNA replication initiation"/>
    <property type="evidence" value="ECO:0007669"/>
    <property type="project" value="InterPro"/>
</dbReference>
<dbReference type="Proteomes" id="UP000243797">
    <property type="component" value="Unassembled WGS sequence"/>
</dbReference>
<dbReference type="AlphaFoldDB" id="A0A2K1R0Z7"/>
<accession>A0A2K1R0Z7</accession>
<feature type="region of interest" description="Disordered" evidence="2">
    <location>
        <begin position="321"/>
        <end position="343"/>
    </location>
</feature>
<name>A0A2K1R0Z7_9PEZI</name>
<feature type="region of interest" description="Disordered" evidence="2">
    <location>
        <begin position="684"/>
        <end position="711"/>
    </location>
</feature>
<dbReference type="Gene3D" id="1.20.58.2130">
    <property type="match status" value="1"/>
</dbReference>
<proteinExistence type="predicted"/>
<feature type="region of interest" description="Disordered" evidence="2">
    <location>
        <begin position="765"/>
        <end position="786"/>
    </location>
</feature>
<feature type="domain" description="DNA replication regulator Sld3 C-terminal" evidence="3">
    <location>
        <begin position="237"/>
        <end position="733"/>
    </location>
</feature>
<feature type="compositionally biased region" description="Polar residues" evidence="2">
    <location>
        <begin position="510"/>
        <end position="520"/>
    </location>
</feature>
<evidence type="ECO:0000259" key="3">
    <source>
        <dbReference type="Pfam" id="PF08639"/>
    </source>
</evidence>
<dbReference type="InterPro" id="IPR042511">
    <property type="entry name" value="Sld3"/>
</dbReference>
<dbReference type="Pfam" id="PF08639">
    <property type="entry name" value="Sld3_STD"/>
    <property type="match status" value="1"/>
</dbReference>
<keyword evidence="1" id="KW-0175">Coiled coil</keyword>
<protein>
    <recommendedName>
        <fullName evidence="3">DNA replication regulator Sld3 C-terminal domain-containing protein</fullName>
    </recommendedName>
</protein>
<dbReference type="InterPro" id="IPR013948">
    <property type="entry name" value="DNA_replication_reg_Sld3_C"/>
</dbReference>
<feature type="region of interest" description="Disordered" evidence="2">
    <location>
        <begin position="495"/>
        <end position="557"/>
    </location>
</feature>
<evidence type="ECO:0000256" key="1">
    <source>
        <dbReference type="SAM" id="Coils"/>
    </source>
</evidence>
<dbReference type="STRING" id="2082308.A0A2K1R0Z7"/>
<dbReference type="GO" id="GO:0031261">
    <property type="term" value="C:DNA replication preinitiation complex"/>
    <property type="evidence" value="ECO:0007669"/>
    <property type="project" value="TreeGrafter"/>
</dbReference>
<organism evidence="4 5">
    <name type="scientific">Sphaceloma murrayae</name>
    <dbReference type="NCBI Taxonomy" id="2082308"/>
    <lineage>
        <taxon>Eukaryota</taxon>
        <taxon>Fungi</taxon>
        <taxon>Dikarya</taxon>
        <taxon>Ascomycota</taxon>
        <taxon>Pezizomycotina</taxon>
        <taxon>Dothideomycetes</taxon>
        <taxon>Dothideomycetidae</taxon>
        <taxon>Myriangiales</taxon>
        <taxon>Elsinoaceae</taxon>
        <taxon>Sphaceloma</taxon>
    </lineage>
</organism>
<feature type="region of interest" description="Disordered" evidence="2">
    <location>
        <begin position="1"/>
        <end position="42"/>
    </location>
</feature>
<dbReference type="PANTHER" id="PTHR28067:SF1">
    <property type="entry name" value="DNA REPLICATION REGULATOR SLD3"/>
    <property type="match status" value="1"/>
</dbReference>
<evidence type="ECO:0000313" key="4">
    <source>
        <dbReference type="EMBL" id="PNS20965.1"/>
    </source>
</evidence>
<dbReference type="InParanoid" id="A0A2K1R0Z7"/>
<feature type="compositionally biased region" description="Low complexity" evidence="2">
    <location>
        <begin position="693"/>
        <end position="706"/>
    </location>
</feature>